<name>A0A3M7QDC0_BRAPC</name>
<dbReference type="EMBL" id="REGN01006594">
    <property type="protein sequence ID" value="RNA08935.1"/>
    <property type="molecule type" value="Genomic_DNA"/>
</dbReference>
<proteinExistence type="predicted"/>
<feature type="region of interest" description="Disordered" evidence="1">
    <location>
        <begin position="24"/>
        <end position="43"/>
    </location>
</feature>
<keyword evidence="3" id="KW-1185">Reference proteome</keyword>
<protein>
    <submittedName>
        <fullName evidence="2">Uncharacterized protein</fullName>
    </submittedName>
</protein>
<evidence type="ECO:0000313" key="3">
    <source>
        <dbReference type="Proteomes" id="UP000276133"/>
    </source>
</evidence>
<dbReference type="AlphaFoldDB" id="A0A3M7QDC0"/>
<accession>A0A3M7QDC0</accession>
<evidence type="ECO:0000313" key="2">
    <source>
        <dbReference type="EMBL" id="RNA08935.1"/>
    </source>
</evidence>
<feature type="compositionally biased region" description="Basic and acidic residues" evidence="1">
    <location>
        <begin position="25"/>
        <end position="40"/>
    </location>
</feature>
<comment type="caution">
    <text evidence="2">The sequence shown here is derived from an EMBL/GenBank/DDBJ whole genome shotgun (WGS) entry which is preliminary data.</text>
</comment>
<sequence length="70" mass="7966">MTLVPDQEARNISKRFEARLTNYGKKIDLNPPRHESKTKDASTQSTDYYSIYRSIISNISSSILSMNGII</sequence>
<reference evidence="2 3" key="1">
    <citation type="journal article" date="2018" name="Sci. Rep.">
        <title>Genomic signatures of local adaptation to the degree of environmental predictability in rotifers.</title>
        <authorList>
            <person name="Franch-Gras L."/>
            <person name="Hahn C."/>
            <person name="Garcia-Roger E.M."/>
            <person name="Carmona M.J."/>
            <person name="Serra M."/>
            <person name="Gomez A."/>
        </authorList>
    </citation>
    <scope>NUCLEOTIDE SEQUENCE [LARGE SCALE GENOMIC DNA]</scope>
    <source>
        <strain evidence="2">HYR1</strain>
    </source>
</reference>
<gene>
    <name evidence="2" type="ORF">BpHYR1_043233</name>
</gene>
<evidence type="ECO:0000256" key="1">
    <source>
        <dbReference type="SAM" id="MobiDB-lite"/>
    </source>
</evidence>
<organism evidence="2 3">
    <name type="scientific">Brachionus plicatilis</name>
    <name type="common">Marine rotifer</name>
    <name type="synonym">Brachionus muelleri</name>
    <dbReference type="NCBI Taxonomy" id="10195"/>
    <lineage>
        <taxon>Eukaryota</taxon>
        <taxon>Metazoa</taxon>
        <taxon>Spiralia</taxon>
        <taxon>Gnathifera</taxon>
        <taxon>Rotifera</taxon>
        <taxon>Eurotatoria</taxon>
        <taxon>Monogononta</taxon>
        <taxon>Pseudotrocha</taxon>
        <taxon>Ploima</taxon>
        <taxon>Brachionidae</taxon>
        <taxon>Brachionus</taxon>
    </lineage>
</organism>
<dbReference type="Proteomes" id="UP000276133">
    <property type="component" value="Unassembled WGS sequence"/>
</dbReference>